<evidence type="ECO:0000313" key="2">
    <source>
        <dbReference type="Proteomes" id="UP001162501"/>
    </source>
</evidence>
<protein>
    <submittedName>
        <fullName evidence="1">Uncharacterized protein</fullName>
    </submittedName>
</protein>
<name>A0AC60A9G7_RANTA</name>
<dbReference type="Proteomes" id="UP001162501">
    <property type="component" value="Chromosome 8"/>
</dbReference>
<proteinExistence type="predicted"/>
<organism evidence="1 2">
    <name type="scientific">Rangifer tarandus platyrhynchus</name>
    <name type="common">Svalbard reindeer</name>
    <dbReference type="NCBI Taxonomy" id="3082113"/>
    <lineage>
        <taxon>Eukaryota</taxon>
        <taxon>Metazoa</taxon>
        <taxon>Chordata</taxon>
        <taxon>Craniata</taxon>
        <taxon>Vertebrata</taxon>
        <taxon>Euteleostomi</taxon>
        <taxon>Mammalia</taxon>
        <taxon>Eutheria</taxon>
        <taxon>Laurasiatheria</taxon>
        <taxon>Artiodactyla</taxon>
        <taxon>Ruminantia</taxon>
        <taxon>Pecora</taxon>
        <taxon>Cervidae</taxon>
        <taxon>Odocoileinae</taxon>
        <taxon>Rangifer</taxon>
    </lineage>
</organism>
<accession>A0AC60A9G7</accession>
<gene>
    <name evidence="1" type="ORF">MRATA1EN22A_LOCUS27180</name>
</gene>
<dbReference type="EMBL" id="OX596092">
    <property type="protein sequence ID" value="CAN0561397.1"/>
    <property type="molecule type" value="Genomic_DNA"/>
</dbReference>
<sequence>MPELVLLRHQAGLQQALGCQCRAEWVVELWLGSQGPHSGSWVSSTISLRSVSQKKAETPSGLQATGEVQTRERLAEHSACPLHRHCRRDRSSVRREVKGKLGMGRYLGDPDSALSPPTDHAEPLRPPAVGSSKGTGTQEKEKATAPFSQL</sequence>
<reference evidence="1" key="1">
    <citation type="submission" date="2023-05" db="EMBL/GenBank/DDBJ databases">
        <authorList>
            <consortium name="ELIXIR-Norway"/>
        </authorList>
    </citation>
    <scope>NUCLEOTIDE SEQUENCE</scope>
</reference>
<evidence type="ECO:0000313" key="1">
    <source>
        <dbReference type="EMBL" id="CAN0561397.1"/>
    </source>
</evidence>
<reference evidence="1" key="2">
    <citation type="submission" date="2025-03" db="EMBL/GenBank/DDBJ databases">
        <authorList>
            <consortium name="ELIXIR-Norway"/>
            <consortium name="Elixir Norway"/>
        </authorList>
    </citation>
    <scope>NUCLEOTIDE SEQUENCE</scope>
</reference>